<evidence type="ECO:0000313" key="7">
    <source>
        <dbReference type="Proteomes" id="UP000298284"/>
    </source>
</evidence>
<dbReference type="CDD" id="cd06127">
    <property type="entry name" value="DEDDh"/>
    <property type="match status" value="1"/>
</dbReference>
<dbReference type="InterPro" id="IPR012337">
    <property type="entry name" value="RNaseH-like_sf"/>
</dbReference>
<accession>A0A4Z0MJL3</accession>
<evidence type="ECO:0000256" key="1">
    <source>
        <dbReference type="ARBA" id="ARBA00022722"/>
    </source>
</evidence>
<dbReference type="Pfam" id="PF00929">
    <property type="entry name" value="RNase_T"/>
    <property type="match status" value="1"/>
</dbReference>
<reference evidence="6 7" key="1">
    <citation type="submission" date="2019-04" db="EMBL/GenBank/DDBJ databases">
        <authorList>
            <person name="Feng G."/>
            <person name="Zhang J."/>
            <person name="Zhu H."/>
        </authorList>
    </citation>
    <scope>NUCLEOTIDE SEQUENCE [LARGE SCALE GENOMIC DNA]</scope>
    <source>
        <strain evidence="6 7">JCM 19491</strain>
    </source>
</reference>
<dbReference type="SUPFAM" id="SSF53098">
    <property type="entry name" value="Ribonuclease H-like"/>
    <property type="match status" value="1"/>
</dbReference>
<dbReference type="EMBL" id="SRKZ01000004">
    <property type="protein sequence ID" value="TGD79478.1"/>
    <property type="molecule type" value="Genomic_DNA"/>
</dbReference>
<organism evidence="6 7">
    <name type="scientific">Hymenobacter wooponensis</name>
    <dbReference type="NCBI Taxonomy" id="1525360"/>
    <lineage>
        <taxon>Bacteria</taxon>
        <taxon>Pseudomonadati</taxon>
        <taxon>Bacteroidota</taxon>
        <taxon>Cytophagia</taxon>
        <taxon>Cytophagales</taxon>
        <taxon>Hymenobacteraceae</taxon>
        <taxon>Hymenobacter</taxon>
    </lineage>
</organism>
<keyword evidence="2" id="KW-0378">Hydrolase</keyword>
<dbReference type="GO" id="GO:0006259">
    <property type="term" value="P:DNA metabolic process"/>
    <property type="evidence" value="ECO:0007669"/>
    <property type="project" value="UniProtKB-ARBA"/>
</dbReference>
<dbReference type="Proteomes" id="UP000298284">
    <property type="component" value="Unassembled WGS sequence"/>
</dbReference>
<sequence>MSCYSVLSVGKQLLRSRPLHQQKPCLNEDRASIFSSAYPVKEYLLFVDTETTGLPQRWNKPYSAERNWPYIAQLAWGVYTPDGELVKAENHYLRVPAGRMQASAVAIHGLTPEFLQEQGQDPRAVLEMLRQDLLTYQPLVVGHYLQLDFHVIGAGFYRAGLENPLAALPTLCTMQLTHISPPQQGRRYLRLGELHEQLFHTPMVLQHDAWADAQATAHCYFEMQRQHLLTEELLQQQRPLQVPPPVSPQKRWPLLAALFTAAILVALYLIYG</sequence>
<proteinExistence type="predicted"/>
<dbReference type="PANTHER" id="PTHR30231:SF4">
    <property type="entry name" value="PROTEIN NEN2"/>
    <property type="match status" value="1"/>
</dbReference>
<keyword evidence="4" id="KW-0812">Transmembrane</keyword>
<dbReference type="AlphaFoldDB" id="A0A4Z0MJL3"/>
<name>A0A4Z0MJL3_9BACT</name>
<dbReference type="GO" id="GO:0003676">
    <property type="term" value="F:nucleic acid binding"/>
    <property type="evidence" value="ECO:0007669"/>
    <property type="project" value="InterPro"/>
</dbReference>
<keyword evidence="7" id="KW-1185">Reference proteome</keyword>
<keyword evidence="4" id="KW-1133">Transmembrane helix</keyword>
<evidence type="ECO:0000256" key="4">
    <source>
        <dbReference type="SAM" id="Phobius"/>
    </source>
</evidence>
<keyword evidence="1" id="KW-0540">Nuclease</keyword>
<dbReference type="InterPro" id="IPR036397">
    <property type="entry name" value="RNaseH_sf"/>
</dbReference>
<protein>
    <submittedName>
        <fullName evidence="6">3'-5' exonuclease</fullName>
    </submittedName>
</protein>
<keyword evidence="3 6" id="KW-0269">Exonuclease</keyword>
<evidence type="ECO:0000256" key="2">
    <source>
        <dbReference type="ARBA" id="ARBA00022801"/>
    </source>
</evidence>
<comment type="caution">
    <text evidence="6">The sequence shown here is derived from an EMBL/GenBank/DDBJ whole genome shotgun (WGS) entry which is preliminary data.</text>
</comment>
<gene>
    <name evidence="6" type="ORF">EU557_14720</name>
</gene>
<dbReference type="Gene3D" id="3.30.420.10">
    <property type="entry name" value="Ribonuclease H-like superfamily/Ribonuclease H"/>
    <property type="match status" value="1"/>
</dbReference>
<dbReference type="PANTHER" id="PTHR30231">
    <property type="entry name" value="DNA POLYMERASE III SUBUNIT EPSILON"/>
    <property type="match status" value="1"/>
</dbReference>
<evidence type="ECO:0000259" key="5">
    <source>
        <dbReference type="SMART" id="SM00479"/>
    </source>
</evidence>
<keyword evidence="4" id="KW-0472">Membrane</keyword>
<evidence type="ECO:0000313" key="6">
    <source>
        <dbReference type="EMBL" id="TGD79478.1"/>
    </source>
</evidence>
<dbReference type="OrthoDB" id="9804290at2"/>
<feature type="transmembrane region" description="Helical" evidence="4">
    <location>
        <begin position="252"/>
        <end position="271"/>
    </location>
</feature>
<feature type="domain" description="Exonuclease" evidence="5">
    <location>
        <begin position="43"/>
        <end position="229"/>
    </location>
</feature>
<dbReference type="SMART" id="SM00479">
    <property type="entry name" value="EXOIII"/>
    <property type="match status" value="1"/>
</dbReference>
<dbReference type="GO" id="GO:0008408">
    <property type="term" value="F:3'-5' exonuclease activity"/>
    <property type="evidence" value="ECO:0007669"/>
    <property type="project" value="TreeGrafter"/>
</dbReference>
<evidence type="ECO:0000256" key="3">
    <source>
        <dbReference type="ARBA" id="ARBA00022839"/>
    </source>
</evidence>
<dbReference type="InterPro" id="IPR013520">
    <property type="entry name" value="Ribonucl_H"/>
</dbReference>